<name>A0ABW6Z1G4_9ACTN</name>
<evidence type="ECO:0000313" key="3">
    <source>
        <dbReference type="Proteomes" id="UP001603418"/>
    </source>
</evidence>
<proteinExistence type="predicted"/>
<keyword evidence="1" id="KW-0472">Membrane</keyword>
<sequence>MPDAGGEFVVVGLGEGGAEYGGKRIMIGTDLAAVAVVTVVPLCWTAGVPSVPVLYAVALLLGALTVLQQAASITMVPEIVDDSRTHPANARIAGAFSLADMAGTYGGTSSYASSARSAPLAATWPAGWKR</sequence>
<gene>
    <name evidence="2" type="ORF">ACF1HC_22215</name>
</gene>
<accession>A0ABW6Z1G4</accession>
<evidence type="ECO:0000256" key="1">
    <source>
        <dbReference type="SAM" id="Phobius"/>
    </source>
</evidence>
<keyword evidence="3" id="KW-1185">Reference proteome</keyword>
<evidence type="ECO:0000313" key="2">
    <source>
        <dbReference type="EMBL" id="MFF9884289.1"/>
    </source>
</evidence>
<dbReference type="SUPFAM" id="SSF103473">
    <property type="entry name" value="MFS general substrate transporter"/>
    <property type="match status" value="1"/>
</dbReference>
<comment type="caution">
    <text evidence="2">The sequence shown here is derived from an EMBL/GenBank/DDBJ whole genome shotgun (WGS) entry which is preliminary data.</text>
</comment>
<protein>
    <submittedName>
        <fullName evidence="2">MFS transporter</fullName>
    </submittedName>
</protein>
<organism evidence="2 3">
    <name type="scientific">Streptomyces eurythermus</name>
    <dbReference type="NCBI Taxonomy" id="42237"/>
    <lineage>
        <taxon>Bacteria</taxon>
        <taxon>Bacillati</taxon>
        <taxon>Actinomycetota</taxon>
        <taxon>Actinomycetes</taxon>
        <taxon>Kitasatosporales</taxon>
        <taxon>Streptomycetaceae</taxon>
        <taxon>Streptomyces</taxon>
    </lineage>
</organism>
<keyword evidence="1" id="KW-0812">Transmembrane</keyword>
<keyword evidence="1" id="KW-1133">Transmembrane helix</keyword>
<dbReference type="InterPro" id="IPR036259">
    <property type="entry name" value="MFS_trans_sf"/>
</dbReference>
<dbReference type="EMBL" id="JBICBM010000010">
    <property type="protein sequence ID" value="MFF9884289.1"/>
    <property type="molecule type" value="Genomic_DNA"/>
</dbReference>
<feature type="transmembrane region" description="Helical" evidence="1">
    <location>
        <begin position="53"/>
        <end position="76"/>
    </location>
</feature>
<reference evidence="2 3" key="1">
    <citation type="submission" date="2024-10" db="EMBL/GenBank/DDBJ databases">
        <title>The Natural Products Discovery Center: Release of the First 8490 Sequenced Strains for Exploring Actinobacteria Biosynthetic Diversity.</title>
        <authorList>
            <person name="Kalkreuter E."/>
            <person name="Kautsar S.A."/>
            <person name="Yang D."/>
            <person name="Bader C.D."/>
            <person name="Teijaro C.N."/>
            <person name="Fluegel L."/>
            <person name="Davis C.M."/>
            <person name="Simpson J.R."/>
            <person name="Lauterbach L."/>
            <person name="Steele A.D."/>
            <person name="Gui C."/>
            <person name="Meng S."/>
            <person name="Li G."/>
            <person name="Viehrig K."/>
            <person name="Ye F."/>
            <person name="Su P."/>
            <person name="Kiefer A.F."/>
            <person name="Nichols A."/>
            <person name="Cepeda A.J."/>
            <person name="Yan W."/>
            <person name="Fan B."/>
            <person name="Jiang Y."/>
            <person name="Adhikari A."/>
            <person name="Zheng C.-J."/>
            <person name="Schuster L."/>
            <person name="Cowan T.M."/>
            <person name="Smanski M.J."/>
            <person name="Chevrette M.G."/>
            <person name="De Carvalho L.P.S."/>
            <person name="Shen B."/>
        </authorList>
    </citation>
    <scope>NUCLEOTIDE SEQUENCE [LARGE SCALE GENOMIC DNA]</scope>
    <source>
        <strain evidence="2 3">NPDC013366</strain>
    </source>
</reference>
<dbReference type="Proteomes" id="UP001603418">
    <property type="component" value="Unassembled WGS sequence"/>
</dbReference>
<dbReference type="RefSeq" id="WP_167513253.1">
    <property type="nucleotide sequence ID" value="NZ_JBICBM010000010.1"/>
</dbReference>